<dbReference type="Proteomes" id="UP000315908">
    <property type="component" value="Unassembled WGS sequence"/>
</dbReference>
<keyword evidence="1" id="KW-0812">Transmembrane</keyword>
<evidence type="ECO:0000313" key="2">
    <source>
        <dbReference type="EMBL" id="TWI15741.1"/>
    </source>
</evidence>
<evidence type="ECO:0000313" key="3">
    <source>
        <dbReference type="Proteomes" id="UP000315908"/>
    </source>
</evidence>
<keyword evidence="1" id="KW-1133">Transmembrane helix</keyword>
<keyword evidence="1" id="KW-0472">Membrane</keyword>
<dbReference type="GO" id="GO:0016857">
    <property type="term" value="F:racemase and epimerase activity, acting on carbohydrates and derivatives"/>
    <property type="evidence" value="ECO:0007669"/>
    <property type="project" value="InterPro"/>
</dbReference>
<dbReference type="Pfam" id="PF05336">
    <property type="entry name" value="rhaM"/>
    <property type="match status" value="1"/>
</dbReference>
<gene>
    <name evidence="2" type="ORF">IQ31_04899</name>
</gene>
<name>A0A562M858_9SPHI</name>
<dbReference type="PANTHER" id="PTHR34389">
    <property type="entry name" value="L-RHAMNOSE MUTAROTASE"/>
    <property type="match status" value="1"/>
</dbReference>
<comment type="caution">
    <text evidence="2">The sequence shown here is derived from an EMBL/GenBank/DDBJ whole genome shotgun (WGS) entry which is preliminary data.</text>
</comment>
<dbReference type="SUPFAM" id="SSF54909">
    <property type="entry name" value="Dimeric alpha+beta barrel"/>
    <property type="match status" value="1"/>
</dbReference>
<protein>
    <submittedName>
        <fullName evidence="2">L-rhamnose mutarotase</fullName>
    </submittedName>
</protein>
<dbReference type="Gene3D" id="3.30.70.100">
    <property type="match status" value="1"/>
</dbReference>
<sequence length="142" mass="16754">MNPKLYPYSMMIVFVVFCATAFRSTERSHPMARYASITGLKAEKVAYYKKLHAKVWPTVLRKIKACHIRNYSIFLKEIDGKFFLFSYFEYVGQNFKLDMQKMASDPETQRWWKETDPCQQPLSDAQEKGEIWSGMAEVFHTE</sequence>
<feature type="transmembrane region" description="Helical" evidence="1">
    <location>
        <begin position="6"/>
        <end position="24"/>
    </location>
</feature>
<dbReference type="InterPro" id="IPR008000">
    <property type="entry name" value="Rham/fucose_mutarotase"/>
</dbReference>
<accession>A0A562M858</accession>
<dbReference type="AlphaFoldDB" id="A0A562M858"/>
<evidence type="ECO:0000256" key="1">
    <source>
        <dbReference type="SAM" id="Phobius"/>
    </source>
</evidence>
<organism evidence="2 3">
    <name type="scientific">Sphingobacterium siyangense</name>
    <dbReference type="NCBI Taxonomy" id="459529"/>
    <lineage>
        <taxon>Bacteria</taxon>
        <taxon>Pseudomonadati</taxon>
        <taxon>Bacteroidota</taxon>
        <taxon>Sphingobacteriia</taxon>
        <taxon>Sphingobacteriales</taxon>
        <taxon>Sphingobacteriaceae</taxon>
        <taxon>Sphingobacterium</taxon>
    </lineage>
</organism>
<dbReference type="InterPro" id="IPR011008">
    <property type="entry name" value="Dimeric_a/b-barrel"/>
</dbReference>
<reference evidence="2 3" key="1">
    <citation type="journal article" date="2015" name="Stand. Genomic Sci.">
        <title>Genomic Encyclopedia of Bacterial and Archaeal Type Strains, Phase III: the genomes of soil and plant-associated and newly described type strains.</title>
        <authorList>
            <person name="Whitman W.B."/>
            <person name="Woyke T."/>
            <person name="Klenk H.P."/>
            <person name="Zhou Y."/>
            <person name="Lilburn T.G."/>
            <person name="Beck B.J."/>
            <person name="De Vos P."/>
            <person name="Vandamme P."/>
            <person name="Eisen J.A."/>
            <person name="Garrity G."/>
            <person name="Hugenholtz P."/>
            <person name="Kyrpides N.C."/>
        </authorList>
    </citation>
    <scope>NUCLEOTIDE SEQUENCE [LARGE SCALE GENOMIC DNA]</scope>
    <source>
        <strain evidence="2 3">CGMCC 1.6855</strain>
    </source>
</reference>
<dbReference type="RefSeq" id="WP_244294568.1">
    <property type="nucleotide sequence ID" value="NZ_DAIRPU010000029.1"/>
</dbReference>
<proteinExistence type="predicted"/>
<dbReference type="EMBL" id="VLKR01000039">
    <property type="protein sequence ID" value="TWI15741.1"/>
    <property type="molecule type" value="Genomic_DNA"/>
</dbReference>
<dbReference type="PANTHER" id="PTHR34389:SF2">
    <property type="entry name" value="L-RHAMNOSE MUTAROTASE"/>
    <property type="match status" value="1"/>
</dbReference>